<dbReference type="AlphaFoldDB" id="A0A0J6FRH4"/>
<organism evidence="1 2">
    <name type="scientific">Coccidioides posadasii RMSCC 3488</name>
    <dbReference type="NCBI Taxonomy" id="454284"/>
    <lineage>
        <taxon>Eukaryota</taxon>
        <taxon>Fungi</taxon>
        <taxon>Dikarya</taxon>
        <taxon>Ascomycota</taxon>
        <taxon>Pezizomycotina</taxon>
        <taxon>Eurotiomycetes</taxon>
        <taxon>Eurotiomycetidae</taxon>
        <taxon>Onygenales</taxon>
        <taxon>Onygenaceae</taxon>
        <taxon>Coccidioides</taxon>
    </lineage>
</organism>
<gene>
    <name evidence="1" type="ORF">CPAG_07917</name>
</gene>
<dbReference type="EMBL" id="DS268113">
    <property type="protein sequence ID" value="KMM71614.1"/>
    <property type="molecule type" value="Genomic_DNA"/>
</dbReference>
<evidence type="ECO:0000313" key="1">
    <source>
        <dbReference type="EMBL" id="KMM71614.1"/>
    </source>
</evidence>
<accession>A0A0J6FRH4</accession>
<sequence>MKAITIVAPVLASLVFLQGVPAPVLAGLGAAIAAGGAAGAAAGVAASGVSAGIISGVVGGVVSGGVSVGVTCAVTKSCKHRRSAYIHARQMARELRKELGVRRDGAGPAPPGVPQHNWDDCYNDALKGHITITGPVNEKDIRVEGLPTSCMVLATVLDGNTSGGPTPIPCGTSCMDWTGMTPEYYEEIRGIINAQILNQ</sequence>
<dbReference type="OrthoDB" id="4161406at2759"/>
<reference evidence="2" key="3">
    <citation type="journal article" date="2010" name="Genome Res.">
        <title>Population genomic sequencing of Coccidioides fungi reveals recent hybridization and transposon control.</title>
        <authorList>
            <person name="Neafsey D.E."/>
            <person name="Barker B.M."/>
            <person name="Sharpton T.J."/>
            <person name="Stajich J.E."/>
            <person name="Park D.J."/>
            <person name="Whiston E."/>
            <person name="Hung C.-Y."/>
            <person name="McMahan C."/>
            <person name="White J."/>
            <person name="Sykes S."/>
            <person name="Heiman D."/>
            <person name="Young S."/>
            <person name="Zeng Q."/>
            <person name="Abouelleil A."/>
            <person name="Aftuck L."/>
            <person name="Bessette D."/>
            <person name="Brown A."/>
            <person name="FitzGerald M."/>
            <person name="Lui A."/>
            <person name="Macdonald J.P."/>
            <person name="Priest M."/>
            <person name="Orbach M.J."/>
            <person name="Galgiani J.N."/>
            <person name="Kirkland T.N."/>
            <person name="Cole G.T."/>
            <person name="Birren B.W."/>
            <person name="Henn M.R."/>
            <person name="Taylor J.W."/>
            <person name="Rounsley S.D."/>
        </authorList>
    </citation>
    <scope>NUCLEOTIDE SEQUENCE [LARGE SCALE GENOMIC DNA]</scope>
    <source>
        <strain evidence="2">RMSCC 3488</strain>
    </source>
</reference>
<reference evidence="1 2" key="1">
    <citation type="submission" date="2007-06" db="EMBL/GenBank/DDBJ databases">
        <title>The Genome Sequence of Coccidioides posadasii RMSCC_3488.</title>
        <authorList>
            <consortium name="Coccidioides Genome Resources Consortium"/>
            <consortium name="The Broad Institute Genome Sequencing Platform"/>
            <person name="Henn M.R."/>
            <person name="Sykes S."/>
            <person name="Young S."/>
            <person name="Jaffe D."/>
            <person name="Berlin A."/>
            <person name="Alvarez P."/>
            <person name="Butler J."/>
            <person name="Gnerre S."/>
            <person name="Grabherr M."/>
            <person name="Mauceli E."/>
            <person name="Brockman W."/>
            <person name="Kodira C."/>
            <person name="Alvarado L."/>
            <person name="Zeng Q."/>
            <person name="Crawford M."/>
            <person name="Antoine C."/>
            <person name="Devon K."/>
            <person name="Galgiani J."/>
            <person name="Orsborn K."/>
            <person name="Lewis M.L."/>
            <person name="Nusbaum C."/>
            <person name="Galagan J."/>
            <person name="Birren B."/>
        </authorList>
    </citation>
    <scope>NUCLEOTIDE SEQUENCE [LARGE SCALE GENOMIC DNA]</scope>
    <source>
        <strain evidence="1 2">RMSCC 3488</strain>
    </source>
</reference>
<name>A0A0J6FRH4_COCPO</name>
<evidence type="ECO:0000313" key="2">
    <source>
        <dbReference type="Proteomes" id="UP000054567"/>
    </source>
</evidence>
<proteinExistence type="predicted"/>
<reference evidence="2" key="2">
    <citation type="journal article" date="2009" name="Genome Res.">
        <title>Comparative genomic analyses of the human fungal pathogens Coccidioides and their relatives.</title>
        <authorList>
            <person name="Sharpton T.J."/>
            <person name="Stajich J.E."/>
            <person name="Rounsley S.D."/>
            <person name="Gardner M.J."/>
            <person name="Wortman J.R."/>
            <person name="Jordar V.S."/>
            <person name="Maiti R."/>
            <person name="Kodira C.D."/>
            <person name="Neafsey D.E."/>
            <person name="Zeng Q."/>
            <person name="Hung C.-Y."/>
            <person name="McMahan C."/>
            <person name="Muszewska A."/>
            <person name="Grynberg M."/>
            <person name="Mandel M.A."/>
            <person name="Kellner E.M."/>
            <person name="Barker B.M."/>
            <person name="Galgiani J.N."/>
            <person name="Orbach M.J."/>
            <person name="Kirkland T.N."/>
            <person name="Cole G.T."/>
            <person name="Henn M.R."/>
            <person name="Birren B.W."/>
            <person name="Taylor J.W."/>
        </authorList>
    </citation>
    <scope>NUCLEOTIDE SEQUENCE [LARGE SCALE GENOMIC DNA]</scope>
    <source>
        <strain evidence="2">RMSCC 3488</strain>
    </source>
</reference>
<dbReference type="Proteomes" id="UP000054567">
    <property type="component" value="Unassembled WGS sequence"/>
</dbReference>
<protein>
    <submittedName>
        <fullName evidence="1">Uncharacterized protein</fullName>
    </submittedName>
</protein>
<dbReference type="VEuPathDB" id="FungiDB:CPAG_07917"/>